<feature type="domain" description="Ras-associating" evidence="3">
    <location>
        <begin position="22"/>
        <end position="94"/>
    </location>
</feature>
<comment type="caution">
    <text evidence="4">The sequence shown here is derived from an EMBL/GenBank/DDBJ whole genome shotgun (WGS) entry which is preliminary data.</text>
</comment>
<feature type="compositionally biased region" description="Basic and acidic residues" evidence="2">
    <location>
        <begin position="393"/>
        <end position="402"/>
    </location>
</feature>
<dbReference type="AlphaFoldDB" id="A0A556U0T8"/>
<evidence type="ECO:0000259" key="3">
    <source>
        <dbReference type="PROSITE" id="PS50200"/>
    </source>
</evidence>
<dbReference type="InterPro" id="IPR033593">
    <property type="entry name" value="N-RASSF"/>
</dbReference>
<feature type="region of interest" description="Disordered" evidence="2">
    <location>
        <begin position="380"/>
        <end position="404"/>
    </location>
</feature>
<gene>
    <name evidence="4" type="ORF">Baya_6015</name>
</gene>
<feature type="coiled-coil region" evidence="1">
    <location>
        <begin position="138"/>
        <end position="197"/>
    </location>
</feature>
<feature type="region of interest" description="Disordered" evidence="2">
    <location>
        <begin position="416"/>
        <end position="448"/>
    </location>
</feature>
<evidence type="ECO:0000256" key="2">
    <source>
        <dbReference type="SAM" id="MobiDB-lite"/>
    </source>
</evidence>
<dbReference type="PROSITE" id="PS50200">
    <property type="entry name" value="RA"/>
    <property type="match status" value="1"/>
</dbReference>
<feature type="compositionally biased region" description="Acidic residues" evidence="2">
    <location>
        <begin position="380"/>
        <end position="392"/>
    </location>
</feature>
<accession>A0A556U0T8</accession>
<protein>
    <submittedName>
        <fullName evidence="4">Ras association domain-containing protein 10</fullName>
    </submittedName>
</protein>
<dbReference type="OrthoDB" id="10034447at2759"/>
<keyword evidence="5" id="KW-1185">Reference proteome</keyword>
<dbReference type="PANTHER" id="PTHR15286:SF13">
    <property type="entry name" value="RAS ASSOCIATION DOMAIN-CONTAINING PROTEIN 10"/>
    <property type="match status" value="1"/>
</dbReference>
<evidence type="ECO:0000256" key="1">
    <source>
        <dbReference type="SAM" id="Coils"/>
    </source>
</evidence>
<proteinExistence type="predicted"/>
<dbReference type="EMBL" id="VCAZ01000035">
    <property type="protein sequence ID" value="TSL68234.1"/>
    <property type="molecule type" value="Genomic_DNA"/>
</dbReference>
<dbReference type="Pfam" id="PF21712">
    <property type="entry name" value="RASSF8-10_RA"/>
    <property type="match status" value="1"/>
</dbReference>
<dbReference type="InterPro" id="IPR000159">
    <property type="entry name" value="RA_dom"/>
</dbReference>
<name>A0A556U0T8_BAGYA</name>
<dbReference type="PANTHER" id="PTHR15286">
    <property type="entry name" value="RAS-ASSOCIATING DOMAIN CONTAINING PROTEIN"/>
    <property type="match status" value="1"/>
</dbReference>
<sequence>MEAEESKISVWVCREEKLVSGLSKRTTCADVIKVLLEEQNLHGRASASARSYCIVEKWRGFERVLPKKTKILRLWNAWGEEQENVRFVLVKQDASLGSSAPRSAEARLVPSRQNPCAREGTVRQATMALSPEKQRRVVRKAFRKLERINKRRARAQCKDAERIETLVHLVVSQDHTIRQQVERIQELDREIELCEAKVHLDRVRAHGANYVQETYLVEGAASRQQHTSDGKQALLQLEEYARKCEEVIRLQEDLTDRQVLLDCINREIQEELNQRWMKRRQAELDNKELQENDSTLRVRNQSWDINECETPQMVETTLEDDSVLEEERIRTQLDASLYIGLRLNTDLETARNELDLVQEIWRARDQELRDLLEKVDSLDLVEEEEEEEEEGEERCNTNKVDEGTGTWVEQARGLAAKACSTNDDDSDTGLSSMHSQDSDIAPVFESLV</sequence>
<evidence type="ECO:0000313" key="5">
    <source>
        <dbReference type="Proteomes" id="UP000319801"/>
    </source>
</evidence>
<keyword evidence="1" id="KW-0175">Coiled coil</keyword>
<dbReference type="InterPro" id="IPR029071">
    <property type="entry name" value="Ubiquitin-like_domsf"/>
</dbReference>
<organism evidence="4 5">
    <name type="scientific">Bagarius yarrelli</name>
    <name type="common">Goonch</name>
    <name type="synonym">Bagrus yarrelli</name>
    <dbReference type="NCBI Taxonomy" id="175774"/>
    <lineage>
        <taxon>Eukaryota</taxon>
        <taxon>Metazoa</taxon>
        <taxon>Chordata</taxon>
        <taxon>Craniata</taxon>
        <taxon>Vertebrata</taxon>
        <taxon>Euteleostomi</taxon>
        <taxon>Actinopterygii</taxon>
        <taxon>Neopterygii</taxon>
        <taxon>Teleostei</taxon>
        <taxon>Ostariophysi</taxon>
        <taxon>Siluriformes</taxon>
        <taxon>Sisoridae</taxon>
        <taxon>Sisorinae</taxon>
        <taxon>Bagarius</taxon>
    </lineage>
</organism>
<dbReference type="SUPFAM" id="SSF54236">
    <property type="entry name" value="Ubiquitin-like"/>
    <property type="match status" value="1"/>
</dbReference>
<dbReference type="InterPro" id="IPR048945">
    <property type="entry name" value="RASSF8/10_RA"/>
</dbReference>
<dbReference type="GO" id="GO:0007165">
    <property type="term" value="P:signal transduction"/>
    <property type="evidence" value="ECO:0007669"/>
    <property type="project" value="InterPro"/>
</dbReference>
<dbReference type="Gene3D" id="3.10.20.90">
    <property type="entry name" value="Phosphatidylinositol 3-kinase Catalytic Subunit, Chain A, domain 1"/>
    <property type="match status" value="1"/>
</dbReference>
<dbReference type="Proteomes" id="UP000319801">
    <property type="component" value="Unassembled WGS sequence"/>
</dbReference>
<evidence type="ECO:0000313" key="4">
    <source>
        <dbReference type="EMBL" id="TSL68234.1"/>
    </source>
</evidence>
<reference evidence="4 5" key="1">
    <citation type="journal article" date="2019" name="Genome Biol. Evol.">
        <title>Whole-Genome Sequencing of the Giant Devil Catfish, Bagarius yarrelli.</title>
        <authorList>
            <person name="Jiang W."/>
            <person name="Lv Y."/>
            <person name="Cheng L."/>
            <person name="Yang K."/>
            <person name="Chao B."/>
            <person name="Wang X."/>
            <person name="Li Y."/>
            <person name="Pan X."/>
            <person name="You X."/>
            <person name="Zhang Y."/>
            <person name="Yang J."/>
            <person name="Li J."/>
            <person name="Zhang X."/>
            <person name="Liu S."/>
            <person name="Sun C."/>
            <person name="Yang J."/>
            <person name="Shi Q."/>
        </authorList>
    </citation>
    <scope>NUCLEOTIDE SEQUENCE [LARGE SCALE GENOMIC DNA]</scope>
    <source>
        <strain evidence="4">JWS20170419001</strain>
        <tissue evidence="4">Muscle</tissue>
    </source>
</reference>
<dbReference type="SMART" id="SM00314">
    <property type="entry name" value="RA"/>
    <property type="match status" value="1"/>
</dbReference>